<dbReference type="EMBL" id="MU001498">
    <property type="protein sequence ID" value="KAF2446568.1"/>
    <property type="molecule type" value="Genomic_DNA"/>
</dbReference>
<reference evidence="2" key="1">
    <citation type="journal article" date="2020" name="Stud. Mycol.">
        <title>101 Dothideomycetes genomes: a test case for predicting lifestyles and emergence of pathogens.</title>
        <authorList>
            <person name="Haridas S."/>
            <person name="Albert R."/>
            <person name="Binder M."/>
            <person name="Bloem J."/>
            <person name="Labutti K."/>
            <person name="Salamov A."/>
            <person name="Andreopoulos B."/>
            <person name="Baker S."/>
            <person name="Barry K."/>
            <person name="Bills G."/>
            <person name="Bluhm B."/>
            <person name="Cannon C."/>
            <person name="Castanera R."/>
            <person name="Culley D."/>
            <person name="Daum C."/>
            <person name="Ezra D."/>
            <person name="Gonzalez J."/>
            <person name="Henrissat B."/>
            <person name="Kuo A."/>
            <person name="Liang C."/>
            <person name="Lipzen A."/>
            <person name="Lutzoni F."/>
            <person name="Magnuson J."/>
            <person name="Mondo S."/>
            <person name="Nolan M."/>
            <person name="Ohm R."/>
            <person name="Pangilinan J."/>
            <person name="Park H.-J."/>
            <person name="Ramirez L."/>
            <person name="Alfaro M."/>
            <person name="Sun H."/>
            <person name="Tritt A."/>
            <person name="Yoshinaga Y."/>
            <person name="Zwiers L.-H."/>
            <person name="Turgeon B."/>
            <person name="Goodwin S."/>
            <person name="Spatafora J."/>
            <person name="Crous P."/>
            <person name="Grigoriev I."/>
        </authorList>
    </citation>
    <scope>NUCLEOTIDE SEQUENCE</scope>
    <source>
        <strain evidence="2">CBS 690.94</strain>
    </source>
</reference>
<evidence type="ECO:0000313" key="2">
    <source>
        <dbReference type="EMBL" id="KAF2446568.1"/>
    </source>
</evidence>
<sequence length="337" mass="38313">MMAPATATRNPDTEPQDERETTVEQEPTSPSKPGIGELSRLPRELFLMILEYVPNLEYKPVFSKALPDKGRWPIYVVPTAVLQSCRTLNRELTRTTDRLNERYPATVVVTLDTVNPVIYPLNLGRKSKMASEYDRHWLKSIYAHGRQQQAQIGRWVADVPTGPAVRNWGMRAPSGPSLRQAQSLRAFLKITVLRLRRHQRLRVIQLAPPTRHGMGRTESLLERLCRDNLQDARAGPRPFPAFSDLDCKVLLPAPNDVKRGVEEHAMQPETPSADSQPEHFLPAVSSRYVLDEGQHLFVQWRAQLERGDGTVYDLEYWLRVVRRMGSAGASTDASQHR</sequence>
<name>A0A9P4PNV9_9PLEO</name>
<dbReference type="AlphaFoldDB" id="A0A9P4PNV9"/>
<gene>
    <name evidence="2" type="ORF">P171DRAFT_430695</name>
</gene>
<comment type="caution">
    <text evidence="2">The sequence shown here is derived from an EMBL/GenBank/DDBJ whole genome shotgun (WGS) entry which is preliminary data.</text>
</comment>
<protein>
    <recommendedName>
        <fullName evidence="4">F-box domain-containing protein</fullName>
    </recommendedName>
</protein>
<evidence type="ECO:0000256" key="1">
    <source>
        <dbReference type="SAM" id="MobiDB-lite"/>
    </source>
</evidence>
<feature type="region of interest" description="Disordered" evidence="1">
    <location>
        <begin position="1"/>
        <end position="37"/>
    </location>
</feature>
<evidence type="ECO:0008006" key="4">
    <source>
        <dbReference type="Google" id="ProtNLM"/>
    </source>
</evidence>
<proteinExistence type="predicted"/>
<keyword evidence="3" id="KW-1185">Reference proteome</keyword>
<organism evidence="2 3">
    <name type="scientific">Karstenula rhodostoma CBS 690.94</name>
    <dbReference type="NCBI Taxonomy" id="1392251"/>
    <lineage>
        <taxon>Eukaryota</taxon>
        <taxon>Fungi</taxon>
        <taxon>Dikarya</taxon>
        <taxon>Ascomycota</taxon>
        <taxon>Pezizomycotina</taxon>
        <taxon>Dothideomycetes</taxon>
        <taxon>Pleosporomycetidae</taxon>
        <taxon>Pleosporales</taxon>
        <taxon>Massarineae</taxon>
        <taxon>Didymosphaeriaceae</taxon>
        <taxon>Karstenula</taxon>
    </lineage>
</organism>
<evidence type="ECO:0000313" key="3">
    <source>
        <dbReference type="Proteomes" id="UP000799764"/>
    </source>
</evidence>
<accession>A0A9P4PNV9</accession>
<dbReference type="Proteomes" id="UP000799764">
    <property type="component" value="Unassembled WGS sequence"/>
</dbReference>